<comment type="caution">
    <text evidence="2">The sequence shown here is derived from an EMBL/GenBank/DDBJ whole genome shotgun (WGS) entry which is preliminary data.</text>
</comment>
<accession>A0A9Q0JZ79</accession>
<feature type="region of interest" description="Disordered" evidence="1">
    <location>
        <begin position="102"/>
        <end position="154"/>
    </location>
</feature>
<keyword evidence="3" id="KW-1185">Reference proteome</keyword>
<evidence type="ECO:0000313" key="2">
    <source>
        <dbReference type="EMBL" id="KAJ4955638.1"/>
    </source>
</evidence>
<name>A0A9Q0JZ79_9MAGN</name>
<organism evidence="2 3">
    <name type="scientific">Protea cynaroides</name>
    <dbReference type="NCBI Taxonomy" id="273540"/>
    <lineage>
        <taxon>Eukaryota</taxon>
        <taxon>Viridiplantae</taxon>
        <taxon>Streptophyta</taxon>
        <taxon>Embryophyta</taxon>
        <taxon>Tracheophyta</taxon>
        <taxon>Spermatophyta</taxon>
        <taxon>Magnoliopsida</taxon>
        <taxon>Proteales</taxon>
        <taxon>Proteaceae</taxon>
        <taxon>Protea</taxon>
    </lineage>
</organism>
<gene>
    <name evidence="2" type="ORF">NE237_012421</name>
</gene>
<dbReference type="AlphaFoldDB" id="A0A9Q0JZ79"/>
<sequence>MFFQGWSCRCRRLRLKDMLWMYTSDKGSITTLRGMQSSESLIREDLLSSKGPDHVSNLAKICEIPVPSLESLSNPTYLKNASLVEIDMDEALGTLEVVPAVPPAPAPKDDDEALTVEGQTLPFAAPVPPTPVSTMASQEGVGGDVGLEEEPDSS</sequence>
<proteinExistence type="predicted"/>
<dbReference type="EMBL" id="JAMYWD010000011">
    <property type="protein sequence ID" value="KAJ4955638.1"/>
    <property type="molecule type" value="Genomic_DNA"/>
</dbReference>
<evidence type="ECO:0000313" key="3">
    <source>
        <dbReference type="Proteomes" id="UP001141806"/>
    </source>
</evidence>
<reference evidence="2" key="1">
    <citation type="journal article" date="2023" name="Plant J.">
        <title>The genome of the king protea, Protea cynaroides.</title>
        <authorList>
            <person name="Chang J."/>
            <person name="Duong T.A."/>
            <person name="Schoeman C."/>
            <person name="Ma X."/>
            <person name="Roodt D."/>
            <person name="Barker N."/>
            <person name="Li Z."/>
            <person name="Van de Peer Y."/>
            <person name="Mizrachi E."/>
        </authorList>
    </citation>
    <scope>NUCLEOTIDE SEQUENCE</scope>
    <source>
        <tissue evidence="2">Young leaves</tissue>
    </source>
</reference>
<evidence type="ECO:0000256" key="1">
    <source>
        <dbReference type="SAM" id="MobiDB-lite"/>
    </source>
</evidence>
<protein>
    <submittedName>
        <fullName evidence="2">Uncharacterized protein</fullName>
    </submittedName>
</protein>
<dbReference type="Proteomes" id="UP001141806">
    <property type="component" value="Unassembled WGS sequence"/>
</dbReference>